<dbReference type="SUPFAM" id="SSF55874">
    <property type="entry name" value="ATPase domain of HSP90 chaperone/DNA topoisomerase II/histidine kinase"/>
    <property type="match status" value="1"/>
</dbReference>
<dbReference type="Pfam" id="PF00512">
    <property type="entry name" value="HisKA"/>
    <property type="match status" value="1"/>
</dbReference>
<keyword evidence="11" id="KW-0812">Transmembrane</keyword>
<dbReference type="SUPFAM" id="SSF47384">
    <property type="entry name" value="Homodimeric domain of signal transducing histidine kinase"/>
    <property type="match status" value="1"/>
</dbReference>
<dbReference type="InterPro" id="IPR000014">
    <property type="entry name" value="PAS"/>
</dbReference>
<evidence type="ECO:0000256" key="7">
    <source>
        <dbReference type="ARBA" id="ARBA00022840"/>
    </source>
</evidence>
<evidence type="ECO:0000313" key="16">
    <source>
        <dbReference type="Proteomes" id="UP000315995"/>
    </source>
</evidence>
<accession>A0A5B8Y560</accession>
<organism evidence="15 16">
    <name type="scientific">Persicimonas caeni</name>
    <dbReference type="NCBI Taxonomy" id="2292766"/>
    <lineage>
        <taxon>Bacteria</taxon>
        <taxon>Deltaproteobacteria</taxon>
        <taxon>Bradymonadales</taxon>
        <taxon>Bradymonadaceae</taxon>
        <taxon>Persicimonas</taxon>
    </lineage>
</organism>
<evidence type="ECO:0000256" key="10">
    <source>
        <dbReference type="SAM" id="MobiDB-lite"/>
    </source>
</evidence>
<dbReference type="PANTHER" id="PTHR43065:SF10">
    <property type="entry name" value="PEROXIDE STRESS-ACTIVATED HISTIDINE KINASE MAK3"/>
    <property type="match status" value="1"/>
</dbReference>
<feature type="transmembrane region" description="Helical" evidence="11">
    <location>
        <begin position="20"/>
        <end position="40"/>
    </location>
</feature>
<dbReference type="EC" id="2.7.13.3" evidence="2"/>
<evidence type="ECO:0000256" key="11">
    <source>
        <dbReference type="SAM" id="Phobius"/>
    </source>
</evidence>
<evidence type="ECO:0000256" key="8">
    <source>
        <dbReference type="ARBA" id="ARBA00023012"/>
    </source>
</evidence>
<feature type="transmembrane region" description="Helical" evidence="11">
    <location>
        <begin position="166"/>
        <end position="188"/>
    </location>
</feature>
<gene>
    <name evidence="15" type="ORF">FIV42_04025</name>
</gene>
<keyword evidence="4" id="KW-0808">Transferase</keyword>
<dbReference type="Gene3D" id="3.30.450.20">
    <property type="entry name" value="PAS domain"/>
    <property type="match status" value="1"/>
</dbReference>
<dbReference type="Pfam" id="PF13426">
    <property type="entry name" value="PAS_9"/>
    <property type="match status" value="1"/>
</dbReference>
<dbReference type="InterPro" id="IPR003594">
    <property type="entry name" value="HATPase_dom"/>
</dbReference>
<feature type="domain" description="PAC" evidence="14">
    <location>
        <begin position="290"/>
        <end position="342"/>
    </location>
</feature>
<dbReference type="InterPro" id="IPR005467">
    <property type="entry name" value="His_kinase_dom"/>
</dbReference>
<comment type="catalytic activity">
    <reaction evidence="1">
        <text>ATP + protein L-histidine = ADP + protein N-phospho-L-histidine.</text>
        <dbReference type="EC" id="2.7.13.3"/>
    </reaction>
</comment>
<dbReference type="CDD" id="cd00075">
    <property type="entry name" value="HATPase"/>
    <property type="match status" value="1"/>
</dbReference>
<evidence type="ECO:0000259" key="14">
    <source>
        <dbReference type="PROSITE" id="PS50113"/>
    </source>
</evidence>
<dbReference type="PANTHER" id="PTHR43065">
    <property type="entry name" value="SENSOR HISTIDINE KINASE"/>
    <property type="match status" value="1"/>
</dbReference>
<keyword evidence="11" id="KW-1133">Transmembrane helix</keyword>
<evidence type="ECO:0000256" key="2">
    <source>
        <dbReference type="ARBA" id="ARBA00012438"/>
    </source>
</evidence>
<name>A0A4Y6PQ95_PERCE</name>
<dbReference type="Pfam" id="PF25323">
    <property type="entry name" value="6TM_PilS"/>
    <property type="match status" value="1"/>
</dbReference>
<dbReference type="CDD" id="cd00130">
    <property type="entry name" value="PAS"/>
    <property type="match status" value="1"/>
</dbReference>
<dbReference type="InterPro" id="IPR000700">
    <property type="entry name" value="PAS-assoc_C"/>
</dbReference>
<dbReference type="SUPFAM" id="SSF55785">
    <property type="entry name" value="PYP-like sensor domain (PAS domain)"/>
    <property type="match status" value="1"/>
</dbReference>
<keyword evidence="16" id="KW-1185">Reference proteome</keyword>
<evidence type="ECO:0000259" key="12">
    <source>
        <dbReference type="PROSITE" id="PS50109"/>
    </source>
</evidence>
<evidence type="ECO:0000256" key="4">
    <source>
        <dbReference type="ARBA" id="ARBA00022679"/>
    </source>
</evidence>
<reference evidence="15 16" key="1">
    <citation type="submission" date="2019-06" db="EMBL/GenBank/DDBJ databases">
        <title>Persicimonas caeni gen. nov., sp. nov., a predatory bacterium isolated from solar saltern.</title>
        <authorList>
            <person name="Wang S."/>
        </authorList>
    </citation>
    <scope>NUCLEOTIDE SEQUENCE [LARGE SCALE GENOMIC DNA]</scope>
    <source>
        <strain evidence="15 16">YN101</strain>
    </source>
</reference>
<feature type="region of interest" description="Disordered" evidence="10">
    <location>
        <begin position="566"/>
        <end position="588"/>
    </location>
</feature>
<dbReference type="InterPro" id="IPR003661">
    <property type="entry name" value="HisK_dim/P_dom"/>
</dbReference>
<dbReference type="GO" id="GO:0005524">
    <property type="term" value="F:ATP binding"/>
    <property type="evidence" value="ECO:0007669"/>
    <property type="project" value="UniProtKB-KW"/>
</dbReference>
<dbReference type="OrthoDB" id="9773941at2"/>
<keyword evidence="8" id="KW-0902">Two-component regulatory system</keyword>
<dbReference type="Pfam" id="PF02518">
    <property type="entry name" value="HATPase_c"/>
    <property type="match status" value="1"/>
</dbReference>
<dbReference type="SMART" id="SM00388">
    <property type="entry name" value="HisKA"/>
    <property type="match status" value="1"/>
</dbReference>
<keyword evidence="5" id="KW-0547">Nucleotide-binding</keyword>
<feature type="transmembrane region" description="Helical" evidence="11">
    <location>
        <begin position="126"/>
        <end position="146"/>
    </location>
</feature>
<keyword evidence="11" id="KW-0472">Membrane</keyword>
<feature type="domain" description="PAS" evidence="13">
    <location>
        <begin position="208"/>
        <end position="253"/>
    </location>
</feature>
<sequence>MNANPRNHTEISLRERLEGLLAFRAVIVTVLLGSSLAVDVTALSSLSNPKNLTLLSLIVGTYLLTILYAVGLRYVSNLRLLAYLQIAGDTLITAILVTATGGLDSLFVFLFYLNIINAAVVTGRKAAAATATATAGAFIFLALAAWEVIELPGMEAMRTARSLGDLIYEVGINSVAAYLVAVLAGYLAQRLGEVTGELERQQSNVQELRALNANILASLNSGLLTVDSGGAVIFFNRAAETITGRSAAEVYGKRLDDVFPSLAGRLAQAGGALESDAQTFASESKIGHESRLESIYVRPNGEQVYLGFSVSLLRDSQDQVAGRIVIFQDLSEVKKLEREKKRSERLAAVGQLAAAIAHEIRNPLASISGSVEMLESISDLDEDDAMLMRIIVREVDRLDKLITSFLDYSRPRTLERTRTDLIELIRDVLGLFRNRPASQMVPAHLAADDDLEEAPAQVDREALRQVMWNLLNNAREAMEENQAGGQIRVSVSRHGNRWVVVVEDDGPGISAELSERIFEPFFTTKETGTGLGLATIHRLIEQHDGKIHVGRAQHLSGARFEVELPADFDAPPPNQDSLNHPTPTMIEP</sequence>
<dbReference type="AlphaFoldDB" id="A0A4Y6PQ95"/>
<evidence type="ECO:0000256" key="5">
    <source>
        <dbReference type="ARBA" id="ARBA00022741"/>
    </source>
</evidence>
<dbReference type="InterPro" id="IPR004358">
    <property type="entry name" value="Sig_transdc_His_kin-like_C"/>
</dbReference>
<dbReference type="InterPro" id="IPR036097">
    <property type="entry name" value="HisK_dim/P_sf"/>
</dbReference>
<dbReference type="PRINTS" id="PR00344">
    <property type="entry name" value="BCTRLSENSOR"/>
</dbReference>
<keyword evidence="3" id="KW-0597">Phosphoprotein</keyword>
<evidence type="ECO:0000256" key="1">
    <source>
        <dbReference type="ARBA" id="ARBA00000085"/>
    </source>
</evidence>
<dbReference type="PROSITE" id="PS50109">
    <property type="entry name" value="HIS_KIN"/>
    <property type="match status" value="1"/>
</dbReference>
<dbReference type="NCBIfam" id="TIGR00229">
    <property type="entry name" value="sensory_box"/>
    <property type="match status" value="1"/>
</dbReference>
<dbReference type="InterPro" id="IPR036890">
    <property type="entry name" value="HATPase_C_sf"/>
</dbReference>
<dbReference type="PROSITE" id="PS50112">
    <property type="entry name" value="PAS"/>
    <property type="match status" value="1"/>
</dbReference>
<accession>A0A4Y6PQ95</accession>
<evidence type="ECO:0000256" key="6">
    <source>
        <dbReference type="ARBA" id="ARBA00022777"/>
    </source>
</evidence>
<evidence type="ECO:0000259" key="13">
    <source>
        <dbReference type="PROSITE" id="PS50112"/>
    </source>
</evidence>
<dbReference type="InterPro" id="IPR035965">
    <property type="entry name" value="PAS-like_dom_sf"/>
</dbReference>
<keyword evidence="6" id="KW-0418">Kinase</keyword>
<dbReference type="EMBL" id="CP041186">
    <property type="protein sequence ID" value="QDG49935.1"/>
    <property type="molecule type" value="Genomic_DNA"/>
</dbReference>
<dbReference type="Gene3D" id="1.10.287.130">
    <property type="match status" value="1"/>
</dbReference>
<feature type="transmembrane region" description="Helical" evidence="11">
    <location>
        <begin position="52"/>
        <end position="71"/>
    </location>
</feature>
<keyword evidence="9" id="KW-0175">Coiled coil</keyword>
<keyword evidence="7" id="KW-0067">ATP-binding</keyword>
<feature type="coiled-coil region" evidence="9">
    <location>
        <begin position="191"/>
        <end position="218"/>
    </location>
</feature>
<feature type="transmembrane region" description="Helical" evidence="11">
    <location>
        <begin position="91"/>
        <end position="114"/>
    </location>
</feature>
<dbReference type="GO" id="GO:0000155">
    <property type="term" value="F:phosphorelay sensor kinase activity"/>
    <property type="evidence" value="ECO:0007669"/>
    <property type="project" value="InterPro"/>
</dbReference>
<evidence type="ECO:0000313" key="15">
    <source>
        <dbReference type="EMBL" id="QDG49935.1"/>
    </source>
</evidence>
<proteinExistence type="predicted"/>
<evidence type="ECO:0000256" key="3">
    <source>
        <dbReference type="ARBA" id="ARBA00022553"/>
    </source>
</evidence>
<dbReference type="CDD" id="cd00082">
    <property type="entry name" value="HisKA"/>
    <property type="match status" value="1"/>
</dbReference>
<dbReference type="SMART" id="SM00387">
    <property type="entry name" value="HATPase_c"/>
    <property type="match status" value="1"/>
</dbReference>
<feature type="domain" description="Histidine kinase" evidence="12">
    <location>
        <begin position="355"/>
        <end position="568"/>
    </location>
</feature>
<evidence type="ECO:0000256" key="9">
    <source>
        <dbReference type="SAM" id="Coils"/>
    </source>
</evidence>
<dbReference type="PROSITE" id="PS50113">
    <property type="entry name" value="PAC"/>
    <property type="match status" value="1"/>
</dbReference>
<dbReference type="SMART" id="SM00091">
    <property type="entry name" value="PAS"/>
    <property type="match status" value="1"/>
</dbReference>
<dbReference type="Proteomes" id="UP000315995">
    <property type="component" value="Chromosome"/>
</dbReference>
<protein>
    <recommendedName>
        <fullName evidence="2">histidine kinase</fullName>
        <ecNumber evidence="2">2.7.13.3</ecNumber>
    </recommendedName>
</protein>
<dbReference type="Gene3D" id="3.30.565.10">
    <property type="entry name" value="Histidine kinase-like ATPase, C-terminal domain"/>
    <property type="match status" value="1"/>
</dbReference>